<feature type="compositionally biased region" description="Basic and acidic residues" evidence="1">
    <location>
        <begin position="241"/>
        <end position="254"/>
    </location>
</feature>
<dbReference type="AlphaFoldDB" id="G8YA41"/>
<dbReference type="Proteomes" id="UP000005222">
    <property type="component" value="Chromosome L"/>
</dbReference>
<keyword evidence="4" id="KW-1185">Reference proteome</keyword>
<feature type="compositionally biased region" description="Basic and acidic residues" evidence="1">
    <location>
        <begin position="210"/>
        <end position="223"/>
    </location>
</feature>
<gene>
    <name evidence="2" type="primary">Piso0_003999</name>
    <name evidence="2" type="ORF">GNLVRS01_PISO0K07226g</name>
    <name evidence="3" type="ORF">GNLVRS01_PISO0L07227g</name>
</gene>
<dbReference type="Proteomes" id="UP000005222">
    <property type="component" value="Chromosome K"/>
</dbReference>
<protein>
    <submittedName>
        <fullName evidence="2">Piso0_003999 protein</fullName>
    </submittedName>
</protein>
<organism evidence="2 4">
    <name type="scientific">Pichia sorbitophila (strain ATCC MYA-4447 / BCRC 22081 / CBS 7064 / NBRC 10061 / NRRL Y-12695)</name>
    <name type="common">Hybrid yeast</name>
    <dbReference type="NCBI Taxonomy" id="559304"/>
    <lineage>
        <taxon>Eukaryota</taxon>
        <taxon>Fungi</taxon>
        <taxon>Dikarya</taxon>
        <taxon>Ascomycota</taxon>
        <taxon>Saccharomycotina</taxon>
        <taxon>Pichiomycetes</taxon>
        <taxon>Debaryomycetaceae</taxon>
        <taxon>Millerozyma</taxon>
    </lineage>
</organism>
<feature type="compositionally biased region" description="Polar residues" evidence="1">
    <location>
        <begin position="189"/>
        <end position="201"/>
    </location>
</feature>
<sequence>MIRGNYSLANELKARERKQQAKIQKRQKHQNRIEKLTSIDAWILIKRINRLESKQDRDEKDNKYLKDLKNDIEFMKKNGIQAEKIDEILKNEEEKRREREKADKKLWGSKSIYFNPELNPLGKVPSSGLSFQLLKPLPNSTKPLKRSMHIKVDCDPIIEKIKPPLPEGPPPKFYKKIFNTEREKVGDSSGASGTNDNSNSRDVPAQESEQSFHDSYGRDHQSASDDDPYNESSNLAPEEVIALHERDLKKARLH</sequence>
<dbReference type="InParanoid" id="G8YA41"/>
<evidence type="ECO:0000313" key="3">
    <source>
        <dbReference type="EMBL" id="CCE84455.1"/>
    </source>
</evidence>
<proteinExistence type="predicted"/>
<dbReference type="EMBL" id="FO082048">
    <property type="protein sequence ID" value="CCE84455.1"/>
    <property type="molecule type" value="Genomic_DNA"/>
</dbReference>
<dbReference type="STRING" id="559304.G8YA41"/>
<dbReference type="eggNOG" id="ENOG502T74Z">
    <property type="taxonomic scope" value="Eukaryota"/>
</dbReference>
<dbReference type="OMA" id="MIRGNWS"/>
<evidence type="ECO:0000313" key="2">
    <source>
        <dbReference type="EMBL" id="CCE83424.1"/>
    </source>
</evidence>
<dbReference type="Pfam" id="PF12622">
    <property type="entry name" value="NpwBP"/>
    <property type="match status" value="1"/>
</dbReference>
<feature type="compositionally biased region" description="Pro residues" evidence="1">
    <location>
        <begin position="163"/>
        <end position="172"/>
    </location>
</feature>
<name>G8YA41_PICSO</name>
<evidence type="ECO:0000256" key="1">
    <source>
        <dbReference type="SAM" id="MobiDB-lite"/>
    </source>
</evidence>
<reference evidence="2" key="1">
    <citation type="submission" date="2011-10" db="EMBL/GenBank/DDBJ databases">
        <authorList>
            <person name="Genoscope - CEA"/>
        </authorList>
    </citation>
    <scope>NUCLEOTIDE SEQUENCE</scope>
</reference>
<dbReference type="EMBL" id="FO082049">
    <property type="protein sequence ID" value="CCE83424.1"/>
    <property type="molecule type" value="Genomic_DNA"/>
</dbReference>
<accession>G8YA41</accession>
<dbReference type="HOGENOM" id="CLU_091756_0_0_1"/>
<feature type="region of interest" description="Disordered" evidence="1">
    <location>
        <begin position="160"/>
        <end position="254"/>
    </location>
</feature>
<reference evidence="4" key="2">
    <citation type="journal article" date="2012" name="G3 (Bethesda)">
        <title>Pichia sorbitophila, an interspecies yeast hybrid reveals early steps of genome resolution following polyploidization.</title>
        <authorList>
            <person name="Leh Louis V."/>
            <person name="Despons L."/>
            <person name="Friedrich A."/>
            <person name="Martin T."/>
            <person name="Durrens P."/>
            <person name="Casaregola S."/>
            <person name="Neuveglise C."/>
            <person name="Fairhead C."/>
            <person name="Marck C."/>
            <person name="Cruz J.A."/>
            <person name="Straub M.L."/>
            <person name="Kugler V."/>
            <person name="Sacerdot C."/>
            <person name="Uzunov Z."/>
            <person name="Thierry A."/>
            <person name="Weiss S."/>
            <person name="Bleykasten C."/>
            <person name="De Montigny J."/>
            <person name="Jacques N."/>
            <person name="Jung P."/>
            <person name="Lemaire M."/>
            <person name="Mallet S."/>
            <person name="Morel G."/>
            <person name="Richard G.F."/>
            <person name="Sarkar A."/>
            <person name="Savel G."/>
            <person name="Schacherer J."/>
            <person name="Seret M.L."/>
            <person name="Talla E."/>
            <person name="Samson G."/>
            <person name="Jubin C."/>
            <person name="Poulain J."/>
            <person name="Vacherie B."/>
            <person name="Barbe V."/>
            <person name="Pelletier E."/>
            <person name="Sherman D.J."/>
            <person name="Westhof E."/>
            <person name="Weissenbach J."/>
            <person name="Baret P.V."/>
            <person name="Wincker P."/>
            <person name="Gaillardin C."/>
            <person name="Dujon B."/>
            <person name="Souciet J.L."/>
        </authorList>
    </citation>
    <scope>NUCLEOTIDE SEQUENCE [LARGE SCALE GENOMIC DNA]</scope>
    <source>
        <strain evidence="4">ATCC MYA-4447 / BCRC 22081 / CBS 7064 / NBRC 10061 / NRRL Y-12695</strain>
    </source>
</reference>
<dbReference type="OrthoDB" id="4091959at2759"/>
<evidence type="ECO:0000313" key="4">
    <source>
        <dbReference type="Proteomes" id="UP000005222"/>
    </source>
</evidence>